<organism evidence="1 2">
    <name type="scientific">Alteromonas halophila</name>
    <dbReference type="NCBI Taxonomy" id="516698"/>
    <lineage>
        <taxon>Bacteria</taxon>
        <taxon>Pseudomonadati</taxon>
        <taxon>Pseudomonadota</taxon>
        <taxon>Gammaproteobacteria</taxon>
        <taxon>Alteromonadales</taxon>
        <taxon>Alteromonadaceae</taxon>
        <taxon>Alteromonas/Salinimonas group</taxon>
        <taxon>Alteromonas</taxon>
    </lineage>
</organism>
<evidence type="ECO:0000313" key="2">
    <source>
        <dbReference type="Proteomes" id="UP000631300"/>
    </source>
</evidence>
<proteinExistence type="predicted"/>
<dbReference type="AlphaFoldDB" id="A0A918JEL9"/>
<dbReference type="Proteomes" id="UP000631300">
    <property type="component" value="Unassembled WGS sequence"/>
</dbReference>
<reference evidence="1" key="1">
    <citation type="journal article" date="2014" name="Int. J. Syst. Evol. Microbiol.">
        <title>Complete genome sequence of Corynebacterium casei LMG S-19264T (=DSM 44701T), isolated from a smear-ripened cheese.</title>
        <authorList>
            <consortium name="US DOE Joint Genome Institute (JGI-PGF)"/>
            <person name="Walter F."/>
            <person name="Albersmeier A."/>
            <person name="Kalinowski J."/>
            <person name="Ruckert C."/>
        </authorList>
    </citation>
    <scope>NUCLEOTIDE SEQUENCE</scope>
    <source>
        <strain evidence="1">KCTC 22164</strain>
    </source>
</reference>
<sequence>MFKAVKKFFKRKHPYTVAFYIGRKNTQRIFDCKIKKKSELLSD</sequence>
<comment type="caution">
    <text evidence="1">The sequence shown here is derived from an EMBL/GenBank/DDBJ whole genome shotgun (WGS) entry which is preliminary data.</text>
</comment>
<keyword evidence="2" id="KW-1185">Reference proteome</keyword>
<dbReference type="EMBL" id="BMXP01000001">
    <property type="protein sequence ID" value="GGW76586.1"/>
    <property type="molecule type" value="Genomic_DNA"/>
</dbReference>
<reference evidence="1" key="2">
    <citation type="submission" date="2020-09" db="EMBL/GenBank/DDBJ databases">
        <authorList>
            <person name="Sun Q."/>
            <person name="Kim S."/>
        </authorList>
    </citation>
    <scope>NUCLEOTIDE SEQUENCE</scope>
    <source>
        <strain evidence="1">KCTC 22164</strain>
    </source>
</reference>
<protein>
    <submittedName>
        <fullName evidence="1">Uncharacterized protein</fullName>
    </submittedName>
</protein>
<evidence type="ECO:0000313" key="1">
    <source>
        <dbReference type="EMBL" id="GGW76586.1"/>
    </source>
</evidence>
<gene>
    <name evidence="1" type="ORF">GCM10007391_06600</name>
</gene>
<accession>A0A918JEL9</accession>
<name>A0A918JEL9_9ALTE</name>